<dbReference type="InterPro" id="IPR027417">
    <property type="entry name" value="P-loop_NTPase"/>
</dbReference>
<gene>
    <name evidence="9" type="ORF">RM543_16720</name>
</gene>
<dbReference type="InterPro" id="IPR003593">
    <property type="entry name" value="AAA+_ATPase"/>
</dbReference>
<dbReference type="SMART" id="SM00382">
    <property type="entry name" value="AAA"/>
    <property type="match status" value="1"/>
</dbReference>
<dbReference type="Pfam" id="PF08352">
    <property type="entry name" value="oligo_HPY"/>
    <property type="match status" value="1"/>
</dbReference>
<dbReference type="NCBIfam" id="TIGR01727">
    <property type="entry name" value="oligo_HPY"/>
    <property type="match status" value="1"/>
</dbReference>
<dbReference type="Proteomes" id="UP001265259">
    <property type="component" value="Unassembled WGS sequence"/>
</dbReference>
<dbReference type="PANTHER" id="PTHR43297:SF2">
    <property type="entry name" value="DIPEPTIDE TRANSPORT ATP-BINDING PROTEIN DPPD"/>
    <property type="match status" value="1"/>
</dbReference>
<evidence type="ECO:0000256" key="5">
    <source>
        <dbReference type="ARBA" id="ARBA00022741"/>
    </source>
</evidence>
<evidence type="ECO:0000313" key="9">
    <source>
        <dbReference type="EMBL" id="MDT0684328.1"/>
    </source>
</evidence>
<dbReference type="RefSeq" id="WP_311693713.1">
    <property type="nucleotide sequence ID" value="NZ_JAVRHL010000004.1"/>
</dbReference>
<keyword evidence="7" id="KW-0472">Membrane</keyword>
<dbReference type="SUPFAM" id="SSF52540">
    <property type="entry name" value="P-loop containing nucleoside triphosphate hydrolases"/>
    <property type="match status" value="1"/>
</dbReference>
<reference evidence="9 10" key="1">
    <citation type="submission" date="2023-09" db="EMBL/GenBank/DDBJ databases">
        <authorList>
            <person name="Rey-Velasco X."/>
        </authorList>
    </citation>
    <scope>NUCLEOTIDE SEQUENCE [LARGE SCALE GENOMIC DNA]</scope>
    <source>
        <strain evidence="9 10">F158</strain>
    </source>
</reference>
<dbReference type="Gene3D" id="3.40.50.300">
    <property type="entry name" value="P-loop containing nucleotide triphosphate hydrolases"/>
    <property type="match status" value="1"/>
</dbReference>
<evidence type="ECO:0000256" key="6">
    <source>
        <dbReference type="ARBA" id="ARBA00022840"/>
    </source>
</evidence>
<comment type="caution">
    <text evidence="9">The sequence shown here is derived from an EMBL/GenBank/DDBJ whole genome shotgun (WGS) entry which is preliminary data.</text>
</comment>
<evidence type="ECO:0000313" key="10">
    <source>
        <dbReference type="Proteomes" id="UP001265259"/>
    </source>
</evidence>
<evidence type="ECO:0000256" key="1">
    <source>
        <dbReference type="ARBA" id="ARBA00004417"/>
    </source>
</evidence>
<dbReference type="GO" id="GO:0005524">
    <property type="term" value="F:ATP binding"/>
    <property type="evidence" value="ECO:0007669"/>
    <property type="project" value="UniProtKB-KW"/>
</dbReference>
<name>A0ABU3DL56_9RHOB</name>
<evidence type="ECO:0000256" key="3">
    <source>
        <dbReference type="ARBA" id="ARBA00022448"/>
    </source>
</evidence>
<evidence type="ECO:0000256" key="7">
    <source>
        <dbReference type="ARBA" id="ARBA00023136"/>
    </source>
</evidence>
<comment type="subcellular location">
    <subcellularLocation>
        <location evidence="1">Cell inner membrane</location>
        <topology evidence="1">Peripheral membrane protein</topology>
    </subcellularLocation>
</comment>
<dbReference type="PANTHER" id="PTHR43297">
    <property type="entry name" value="OLIGOPEPTIDE TRANSPORT ATP-BINDING PROTEIN APPD"/>
    <property type="match status" value="1"/>
</dbReference>
<evidence type="ECO:0000256" key="4">
    <source>
        <dbReference type="ARBA" id="ARBA00022475"/>
    </source>
</evidence>
<keyword evidence="3" id="KW-0813">Transport</keyword>
<dbReference type="CDD" id="cd03257">
    <property type="entry name" value="ABC_NikE_OppD_transporters"/>
    <property type="match status" value="1"/>
</dbReference>
<dbReference type="InterPro" id="IPR013563">
    <property type="entry name" value="Oligopep_ABC_C"/>
</dbReference>
<keyword evidence="4" id="KW-1003">Cell membrane</keyword>
<proteinExistence type="inferred from homology"/>
<evidence type="ECO:0000256" key="2">
    <source>
        <dbReference type="ARBA" id="ARBA00005417"/>
    </source>
</evidence>
<keyword evidence="5" id="KW-0547">Nucleotide-binding</keyword>
<organism evidence="9 10">
    <name type="scientific">Tropicimonas omnivorans</name>
    <dbReference type="NCBI Taxonomy" id="3075590"/>
    <lineage>
        <taxon>Bacteria</taxon>
        <taxon>Pseudomonadati</taxon>
        <taxon>Pseudomonadota</taxon>
        <taxon>Alphaproteobacteria</taxon>
        <taxon>Rhodobacterales</taxon>
        <taxon>Roseobacteraceae</taxon>
        <taxon>Tropicimonas</taxon>
    </lineage>
</organism>
<protein>
    <submittedName>
        <fullName evidence="9">ABC transporter ATP-binding protein</fullName>
    </submittedName>
</protein>
<dbReference type="PROSITE" id="PS50893">
    <property type="entry name" value="ABC_TRANSPORTER_2"/>
    <property type="match status" value="1"/>
</dbReference>
<feature type="domain" description="ABC transporter" evidence="8">
    <location>
        <begin position="6"/>
        <end position="254"/>
    </location>
</feature>
<keyword evidence="10" id="KW-1185">Reference proteome</keyword>
<dbReference type="EMBL" id="JAVRHL010000004">
    <property type="protein sequence ID" value="MDT0684328.1"/>
    <property type="molecule type" value="Genomic_DNA"/>
</dbReference>
<sequence>MSAPVLALDDVSIRYPGAPAAAVRNVSFEIGTGETLGIVGESGSGKSTLAAAMMGLLPSGSTVTGGLRFEGRDLFGQMTERELRQLRGRDIATIAQDPFTALNPVMKIGRQLDIFQHWYHDRPRAERKARILKMLEQVRLSDPGVRMQQYPHQLSGGILQRVSIAAALLAEPKLLIADEPTTALDATTEAQILGIMAEAKETLRGATVFITHDMSVVERLCDRIAVLYAGELVETGTVAEVLKDPRHPYTKALLECDPARIEEPTSELPTIGGTVPALDDRPAGCIFEPRCPSAVAHCRAEAPKRHDLGPRQSAACHLVTP</sequence>
<evidence type="ECO:0000259" key="8">
    <source>
        <dbReference type="PROSITE" id="PS50893"/>
    </source>
</evidence>
<comment type="similarity">
    <text evidence="2">Belongs to the ABC transporter superfamily.</text>
</comment>
<dbReference type="InterPro" id="IPR050388">
    <property type="entry name" value="ABC_Ni/Peptide_Import"/>
</dbReference>
<dbReference type="InterPro" id="IPR003439">
    <property type="entry name" value="ABC_transporter-like_ATP-bd"/>
</dbReference>
<dbReference type="Pfam" id="PF00005">
    <property type="entry name" value="ABC_tran"/>
    <property type="match status" value="1"/>
</dbReference>
<keyword evidence="6 9" id="KW-0067">ATP-binding</keyword>
<accession>A0ABU3DL56</accession>